<sequence length="88" mass="10522">MTFREQWRDERLQYDDLGGQVRYLTLTEPDKLWKPDLFFSNEKEGHFHNIIMPNVLLRIHPNGDVLFSIRQAFLVYPYHVGFTRAILG</sequence>
<dbReference type="GO" id="GO:0005230">
    <property type="term" value="F:extracellular ligand-gated monoatomic ion channel activity"/>
    <property type="evidence" value="ECO:0007669"/>
    <property type="project" value="InterPro"/>
</dbReference>
<dbReference type="InterPro" id="IPR036734">
    <property type="entry name" value="Neur_chan_lig-bd_sf"/>
</dbReference>
<gene>
    <name evidence="2" type="ORF">HPB52_020986</name>
</gene>
<evidence type="ECO:0000313" key="2">
    <source>
        <dbReference type="EMBL" id="KAH7952264.1"/>
    </source>
</evidence>
<reference evidence="2" key="1">
    <citation type="journal article" date="2020" name="Cell">
        <title>Large-Scale Comparative Analyses of Tick Genomes Elucidate Their Genetic Diversity and Vector Capacities.</title>
        <authorList>
            <consortium name="Tick Genome and Microbiome Consortium (TIGMIC)"/>
            <person name="Jia N."/>
            <person name="Wang J."/>
            <person name="Shi W."/>
            <person name="Du L."/>
            <person name="Sun Y."/>
            <person name="Zhan W."/>
            <person name="Jiang J.F."/>
            <person name="Wang Q."/>
            <person name="Zhang B."/>
            <person name="Ji P."/>
            <person name="Bell-Sakyi L."/>
            <person name="Cui X.M."/>
            <person name="Yuan T.T."/>
            <person name="Jiang B.G."/>
            <person name="Yang W.F."/>
            <person name="Lam T.T."/>
            <person name="Chang Q.C."/>
            <person name="Ding S.J."/>
            <person name="Wang X.J."/>
            <person name="Zhu J.G."/>
            <person name="Ruan X.D."/>
            <person name="Zhao L."/>
            <person name="Wei J.T."/>
            <person name="Ye R.Z."/>
            <person name="Que T.C."/>
            <person name="Du C.H."/>
            <person name="Zhou Y.H."/>
            <person name="Cheng J.X."/>
            <person name="Dai P.F."/>
            <person name="Guo W.B."/>
            <person name="Han X.H."/>
            <person name="Huang E.J."/>
            <person name="Li L.F."/>
            <person name="Wei W."/>
            <person name="Gao Y.C."/>
            <person name="Liu J.Z."/>
            <person name="Shao H.Z."/>
            <person name="Wang X."/>
            <person name="Wang C.C."/>
            <person name="Yang T.C."/>
            <person name="Huo Q.B."/>
            <person name="Li W."/>
            <person name="Chen H.Y."/>
            <person name="Chen S.E."/>
            <person name="Zhou L.G."/>
            <person name="Ni X.B."/>
            <person name="Tian J.H."/>
            <person name="Sheng Y."/>
            <person name="Liu T."/>
            <person name="Pan Y.S."/>
            <person name="Xia L.Y."/>
            <person name="Li J."/>
            <person name="Zhao F."/>
            <person name="Cao W.C."/>
        </authorList>
    </citation>
    <scope>NUCLEOTIDE SEQUENCE</scope>
    <source>
        <strain evidence="2">Rsan-2018</strain>
    </source>
</reference>
<keyword evidence="3" id="KW-1185">Reference proteome</keyword>
<dbReference type="GO" id="GO:0016020">
    <property type="term" value="C:membrane"/>
    <property type="evidence" value="ECO:0007669"/>
    <property type="project" value="InterPro"/>
</dbReference>
<proteinExistence type="predicted"/>
<dbReference type="Pfam" id="PF02931">
    <property type="entry name" value="Neur_chan_LBD"/>
    <property type="match status" value="1"/>
</dbReference>
<feature type="domain" description="Neurotransmitter-gated ion-channel ligand-binding" evidence="1">
    <location>
        <begin position="1"/>
        <end position="73"/>
    </location>
</feature>
<evidence type="ECO:0000259" key="1">
    <source>
        <dbReference type="Pfam" id="PF02931"/>
    </source>
</evidence>
<reference evidence="2" key="2">
    <citation type="submission" date="2021-09" db="EMBL/GenBank/DDBJ databases">
        <authorList>
            <person name="Jia N."/>
            <person name="Wang J."/>
            <person name="Shi W."/>
            <person name="Du L."/>
            <person name="Sun Y."/>
            <person name="Zhan W."/>
            <person name="Jiang J."/>
            <person name="Wang Q."/>
            <person name="Zhang B."/>
            <person name="Ji P."/>
            <person name="Sakyi L.B."/>
            <person name="Cui X."/>
            <person name="Yuan T."/>
            <person name="Jiang B."/>
            <person name="Yang W."/>
            <person name="Lam T.T.-Y."/>
            <person name="Chang Q."/>
            <person name="Ding S."/>
            <person name="Wang X."/>
            <person name="Zhu J."/>
            <person name="Ruan X."/>
            <person name="Zhao L."/>
            <person name="Wei J."/>
            <person name="Que T."/>
            <person name="Du C."/>
            <person name="Cheng J."/>
            <person name="Dai P."/>
            <person name="Han X."/>
            <person name="Huang E."/>
            <person name="Gao Y."/>
            <person name="Liu J."/>
            <person name="Shao H."/>
            <person name="Ye R."/>
            <person name="Li L."/>
            <person name="Wei W."/>
            <person name="Wang X."/>
            <person name="Wang C."/>
            <person name="Huo Q."/>
            <person name="Li W."/>
            <person name="Guo W."/>
            <person name="Chen H."/>
            <person name="Chen S."/>
            <person name="Zhou L."/>
            <person name="Zhou L."/>
            <person name="Ni X."/>
            <person name="Tian J."/>
            <person name="Zhou Y."/>
            <person name="Sheng Y."/>
            <person name="Liu T."/>
            <person name="Pan Y."/>
            <person name="Xia L."/>
            <person name="Li J."/>
            <person name="Zhao F."/>
            <person name="Cao W."/>
        </authorList>
    </citation>
    <scope>NUCLEOTIDE SEQUENCE</scope>
    <source>
        <strain evidence="2">Rsan-2018</strain>
        <tissue evidence="2">Larvae</tissue>
    </source>
</reference>
<dbReference type="SUPFAM" id="SSF63712">
    <property type="entry name" value="Nicotinic receptor ligand binding domain-like"/>
    <property type="match status" value="1"/>
</dbReference>
<evidence type="ECO:0000313" key="3">
    <source>
        <dbReference type="Proteomes" id="UP000821837"/>
    </source>
</evidence>
<name>A0A9D4PTS9_RHISA</name>
<dbReference type="InterPro" id="IPR006202">
    <property type="entry name" value="Neur_chan_lig-bd"/>
</dbReference>
<dbReference type="EMBL" id="JABSTV010001251">
    <property type="protein sequence ID" value="KAH7952264.1"/>
    <property type="molecule type" value="Genomic_DNA"/>
</dbReference>
<protein>
    <recommendedName>
        <fullName evidence="1">Neurotransmitter-gated ion-channel ligand-binding domain-containing protein</fullName>
    </recommendedName>
</protein>
<organism evidence="2 3">
    <name type="scientific">Rhipicephalus sanguineus</name>
    <name type="common">Brown dog tick</name>
    <name type="synonym">Ixodes sanguineus</name>
    <dbReference type="NCBI Taxonomy" id="34632"/>
    <lineage>
        <taxon>Eukaryota</taxon>
        <taxon>Metazoa</taxon>
        <taxon>Ecdysozoa</taxon>
        <taxon>Arthropoda</taxon>
        <taxon>Chelicerata</taxon>
        <taxon>Arachnida</taxon>
        <taxon>Acari</taxon>
        <taxon>Parasitiformes</taxon>
        <taxon>Ixodida</taxon>
        <taxon>Ixodoidea</taxon>
        <taxon>Ixodidae</taxon>
        <taxon>Rhipicephalinae</taxon>
        <taxon>Rhipicephalus</taxon>
        <taxon>Rhipicephalus</taxon>
    </lineage>
</organism>
<dbReference type="Gene3D" id="2.70.170.10">
    <property type="entry name" value="Neurotransmitter-gated ion-channel ligand-binding domain"/>
    <property type="match status" value="1"/>
</dbReference>
<comment type="caution">
    <text evidence="2">The sequence shown here is derived from an EMBL/GenBank/DDBJ whole genome shotgun (WGS) entry which is preliminary data.</text>
</comment>
<dbReference type="AlphaFoldDB" id="A0A9D4PTS9"/>
<dbReference type="Proteomes" id="UP000821837">
    <property type="component" value="Chromosome 5"/>
</dbReference>
<accession>A0A9D4PTS9</accession>